<comment type="caution">
    <text evidence="2">The sequence shown here is derived from an EMBL/GenBank/DDBJ whole genome shotgun (WGS) entry which is preliminary data.</text>
</comment>
<proteinExistence type="predicted"/>
<dbReference type="EMBL" id="JAGIOJ010000001">
    <property type="protein sequence ID" value="MBP2397566.1"/>
    <property type="molecule type" value="Genomic_DNA"/>
</dbReference>
<protein>
    <submittedName>
        <fullName evidence="2">Uncharacterized protein</fullName>
    </submittedName>
</protein>
<name>A0ABS4XM31_GLUPR</name>
<feature type="compositionally biased region" description="Acidic residues" evidence="1">
    <location>
        <begin position="64"/>
        <end position="76"/>
    </location>
</feature>
<gene>
    <name evidence="2" type="ORF">JOF39_000647</name>
</gene>
<evidence type="ECO:0000313" key="2">
    <source>
        <dbReference type="EMBL" id="MBP2397566.1"/>
    </source>
</evidence>
<keyword evidence="3" id="KW-1185">Reference proteome</keyword>
<reference evidence="2 3" key="1">
    <citation type="submission" date="2021-03" db="EMBL/GenBank/DDBJ databases">
        <title>Sequencing the genomes of 1000 actinobacteria strains.</title>
        <authorList>
            <person name="Klenk H.-P."/>
        </authorList>
    </citation>
    <scope>NUCLEOTIDE SEQUENCE [LARGE SCALE GENOMIC DNA]</scope>
    <source>
        <strain evidence="2 3">DSM 20168</strain>
    </source>
</reference>
<evidence type="ECO:0000256" key="1">
    <source>
        <dbReference type="SAM" id="MobiDB-lite"/>
    </source>
</evidence>
<evidence type="ECO:0000313" key="3">
    <source>
        <dbReference type="Proteomes" id="UP001195422"/>
    </source>
</evidence>
<dbReference type="RefSeq" id="WP_188947030.1">
    <property type="nucleotide sequence ID" value="NZ_BMPH01000002.1"/>
</dbReference>
<dbReference type="Proteomes" id="UP001195422">
    <property type="component" value="Unassembled WGS sequence"/>
</dbReference>
<accession>A0ABS4XM31</accession>
<sequence length="76" mass="8138">MASFNQLANLAEELISDTATLTRNFLDGTNDPEVDCIEDNGSVSSFGWVSGFADHEGVPSGFEMDTDADSSETEKT</sequence>
<organism evidence="2 3">
    <name type="scientific">Glutamicibacter protophormiae</name>
    <name type="common">Brevibacterium protophormiae</name>
    <dbReference type="NCBI Taxonomy" id="37930"/>
    <lineage>
        <taxon>Bacteria</taxon>
        <taxon>Bacillati</taxon>
        <taxon>Actinomycetota</taxon>
        <taxon>Actinomycetes</taxon>
        <taxon>Micrococcales</taxon>
        <taxon>Micrococcaceae</taxon>
        <taxon>Glutamicibacter</taxon>
    </lineage>
</organism>
<feature type="region of interest" description="Disordered" evidence="1">
    <location>
        <begin position="57"/>
        <end position="76"/>
    </location>
</feature>